<dbReference type="RefSeq" id="WP_006021863.1">
    <property type="nucleotide sequence ID" value="NZ_KB375283.1"/>
</dbReference>
<reference evidence="2 3" key="1">
    <citation type="submission" date="2012-04" db="EMBL/GenBank/DDBJ databases">
        <title>The Genome Sequence of Afipia broomeae ATCC 49717.</title>
        <authorList>
            <consortium name="The Broad Institute Genome Sequencing Platform"/>
            <person name="Earl A."/>
            <person name="Ward D."/>
            <person name="Feldgarden M."/>
            <person name="Gevers D."/>
            <person name="Huys G."/>
            <person name="Walker B."/>
            <person name="Young S.K."/>
            <person name="Zeng Q."/>
            <person name="Gargeya S."/>
            <person name="Fitzgerald M."/>
            <person name="Haas B."/>
            <person name="Abouelleil A."/>
            <person name="Alvarado L."/>
            <person name="Arachchi H.M."/>
            <person name="Berlin A."/>
            <person name="Chapman S.B."/>
            <person name="Goldberg J."/>
            <person name="Griggs A."/>
            <person name="Gujja S."/>
            <person name="Hansen M."/>
            <person name="Howarth C."/>
            <person name="Imamovic A."/>
            <person name="Larimer J."/>
            <person name="McCowen C."/>
            <person name="Montmayeur A."/>
            <person name="Murphy C."/>
            <person name="Neiman D."/>
            <person name="Pearson M."/>
            <person name="Priest M."/>
            <person name="Roberts A."/>
            <person name="Saif S."/>
            <person name="Shea T."/>
            <person name="Sisk P."/>
            <person name="Sykes S."/>
            <person name="Wortman J."/>
            <person name="Nusbaum C."/>
            <person name="Birren B."/>
        </authorList>
    </citation>
    <scope>NUCLEOTIDE SEQUENCE [LARGE SCALE GENOMIC DNA]</scope>
    <source>
        <strain evidence="2 3">ATCC 49717</strain>
    </source>
</reference>
<evidence type="ECO:0000313" key="3">
    <source>
        <dbReference type="Proteomes" id="UP000001096"/>
    </source>
</evidence>
<dbReference type="Proteomes" id="UP000001096">
    <property type="component" value="Unassembled WGS sequence"/>
</dbReference>
<organism evidence="2 3">
    <name type="scientific">Afipia broomeae ATCC 49717</name>
    <dbReference type="NCBI Taxonomy" id="883078"/>
    <lineage>
        <taxon>Bacteria</taxon>
        <taxon>Pseudomonadati</taxon>
        <taxon>Pseudomonadota</taxon>
        <taxon>Alphaproteobacteria</taxon>
        <taxon>Hyphomicrobiales</taxon>
        <taxon>Nitrobacteraceae</taxon>
        <taxon>Afipia</taxon>
    </lineage>
</organism>
<dbReference type="eggNOG" id="ENOG5033FE0">
    <property type="taxonomic scope" value="Bacteria"/>
</dbReference>
<gene>
    <name evidence="2" type="ORF">HMPREF9695_03160</name>
</gene>
<comment type="caution">
    <text evidence="2">The sequence shown here is derived from an EMBL/GenBank/DDBJ whole genome shotgun (WGS) entry which is preliminary data.</text>
</comment>
<feature type="region of interest" description="Disordered" evidence="1">
    <location>
        <begin position="51"/>
        <end position="82"/>
    </location>
</feature>
<dbReference type="PATRIC" id="fig|883078.3.peg.3268"/>
<evidence type="ECO:0000313" key="2">
    <source>
        <dbReference type="EMBL" id="EKS36742.1"/>
    </source>
</evidence>
<dbReference type="EMBL" id="AGWX01000004">
    <property type="protein sequence ID" value="EKS36742.1"/>
    <property type="molecule type" value="Genomic_DNA"/>
</dbReference>
<feature type="compositionally biased region" description="Low complexity" evidence="1">
    <location>
        <begin position="63"/>
        <end position="82"/>
    </location>
</feature>
<accession>K8P2H3</accession>
<evidence type="ECO:0000256" key="1">
    <source>
        <dbReference type="SAM" id="MobiDB-lite"/>
    </source>
</evidence>
<dbReference type="HOGENOM" id="CLU_194263_0_0_5"/>
<dbReference type="AlphaFoldDB" id="K8P2H3"/>
<protein>
    <submittedName>
        <fullName evidence="2">Uncharacterized protein</fullName>
    </submittedName>
</protein>
<keyword evidence="3" id="KW-1185">Reference proteome</keyword>
<name>K8P2H3_9BRAD</name>
<sequence>MMDAATSPARLRLKPFIMLVTGLGLILLVGANAHLLYVAVTSQPECVDHVRRGEASEGNNSFSAAKSSCSPKAAKPTKLSAE</sequence>
<proteinExistence type="predicted"/>